<dbReference type="GO" id="GO:0004605">
    <property type="term" value="F:phosphatidate cytidylyltransferase activity"/>
    <property type="evidence" value="ECO:0007669"/>
    <property type="project" value="UniProtKB-EC"/>
</dbReference>
<evidence type="ECO:0000256" key="10">
    <source>
        <dbReference type="ARBA" id="ARBA00022695"/>
    </source>
</evidence>
<keyword evidence="15" id="KW-0472">Membrane</keyword>
<gene>
    <name evidence="19" type="ORF">PBRASI_LOCUS5551</name>
</gene>
<comment type="similarity">
    <text evidence="5">Belongs to the TAM41 family.</text>
</comment>
<accession>A0A9N9BBQ1</accession>
<evidence type="ECO:0000313" key="20">
    <source>
        <dbReference type="Proteomes" id="UP000789739"/>
    </source>
</evidence>
<name>A0A9N9BBQ1_9GLOM</name>
<dbReference type="GO" id="GO:0016024">
    <property type="term" value="P:CDP-diacylglycerol biosynthetic process"/>
    <property type="evidence" value="ECO:0007669"/>
    <property type="project" value="TreeGrafter"/>
</dbReference>
<evidence type="ECO:0000256" key="2">
    <source>
        <dbReference type="ARBA" id="ARBA00004443"/>
    </source>
</evidence>
<comment type="pathway">
    <text evidence="4">Lipid metabolism.</text>
</comment>
<dbReference type="InterPro" id="IPR015222">
    <property type="entry name" value="Tam41"/>
</dbReference>
<keyword evidence="8" id="KW-0444">Lipid biosynthesis</keyword>
<keyword evidence="10" id="KW-0548">Nucleotidyltransferase</keyword>
<evidence type="ECO:0000256" key="6">
    <source>
        <dbReference type="ARBA" id="ARBA00012487"/>
    </source>
</evidence>
<dbReference type="EMBL" id="CAJVPI010000657">
    <property type="protein sequence ID" value="CAG8560203.1"/>
    <property type="molecule type" value="Genomic_DNA"/>
</dbReference>
<evidence type="ECO:0000256" key="9">
    <source>
        <dbReference type="ARBA" id="ARBA00022679"/>
    </source>
</evidence>
<dbReference type="PANTHER" id="PTHR13619">
    <property type="entry name" value="PHOSPHATIDATE CYTIDYLYLTRANSFERASE, MITOCHONDRIAL"/>
    <property type="match status" value="1"/>
</dbReference>
<keyword evidence="11" id="KW-0999">Mitochondrion inner membrane</keyword>
<evidence type="ECO:0000256" key="5">
    <source>
        <dbReference type="ARBA" id="ARBA00005458"/>
    </source>
</evidence>
<keyword evidence="9" id="KW-0808">Transferase</keyword>
<evidence type="ECO:0000256" key="13">
    <source>
        <dbReference type="ARBA" id="ARBA00023098"/>
    </source>
</evidence>
<protein>
    <recommendedName>
        <fullName evidence="7">Phosphatidate cytidylyltransferase, mitochondrial</fullName>
        <ecNumber evidence="6">2.7.7.41</ecNumber>
    </recommendedName>
    <alternativeName>
        <fullName evidence="18">CDP-diacylglycerol synthase</fullName>
    </alternativeName>
</protein>
<evidence type="ECO:0000256" key="3">
    <source>
        <dbReference type="ARBA" id="ARBA00005119"/>
    </source>
</evidence>
<comment type="cofactor">
    <cofactor evidence="1">
        <name>Mg(2+)</name>
        <dbReference type="ChEBI" id="CHEBI:18420"/>
    </cofactor>
</comment>
<evidence type="ECO:0000256" key="4">
    <source>
        <dbReference type="ARBA" id="ARBA00005189"/>
    </source>
</evidence>
<evidence type="ECO:0000256" key="18">
    <source>
        <dbReference type="ARBA" id="ARBA00029893"/>
    </source>
</evidence>
<comment type="caution">
    <text evidence="19">The sequence shown here is derived from an EMBL/GenBank/DDBJ whole genome shotgun (WGS) entry which is preliminary data.</text>
</comment>
<evidence type="ECO:0000256" key="8">
    <source>
        <dbReference type="ARBA" id="ARBA00022516"/>
    </source>
</evidence>
<dbReference type="PIRSF" id="PIRSF028840">
    <property type="entry name" value="Mmp37"/>
    <property type="match status" value="1"/>
</dbReference>
<evidence type="ECO:0000313" key="19">
    <source>
        <dbReference type="EMBL" id="CAG8560203.1"/>
    </source>
</evidence>
<dbReference type="AlphaFoldDB" id="A0A9N9BBQ1"/>
<dbReference type="PANTHER" id="PTHR13619:SF0">
    <property type="entry name" value="PHOSPHATIDATE CYTIDYLYLTRANSFERASE, MITOCHONDRIAL"/>
    <property type="match status" value="1"/>
</dbReference>
<dbReference type="GO" id="GO:0005743">
    <property type="term" value="C:mitochondrial inner membrane"/>
    <property type="evidence" value="ECO:0007669"/>
    <property type="project" value="UniProtKB-SubCell"/>
</dbReference>
<evidence type="ECO:0000256" key="14">
    <source>
        <dbReference type="ARBA" id="ARBA00023128"/>
    </source>
</evidence>
<comment type="pathway">
    <text evidence="3">Phospholipid metabolism; CDP-diacylglycerol biosynthesis; CDP-diacylglycerol from sn-glycerol 3-phosphate: step 3/3.</text>
</comment>
<dbReference type="OrthoDB" id="341477at2759"/>
<keyword evidence="20" id="KW-1185">Reference proteome</keyword>
<keyword evidence="12" id="KW-0460">Magnesium</keyword>
<keyword evidence="16" id="KW-0594">Phospholipid biosynthesis</keyword>
<evidence type="ECO:0000256" key="1">
    <source>
        <dbReference type="ARBA" id="ARBA00001946"/>
    </source>
</evidence>
<dbReference type="Pfam" id="PF09139">
    <property type="entry name" value="Tam41_Mmp37"/>
    <property type="match status" value="1"/>
</dbReference>
<evidence type="ECO:0000256" key="16">
    <source>
        <dbReference type="ARBA" id="ARBA00023209"/>
    </source>
</evidence>
<reference evidence="19" key="1">
    <citation type="submission" date="2021-06" db="EMBL/GenBank/DDBJ databases">
        <authorList>
            <person name="Kallberg Y."/>
            <person name="Tangrot J."/>
            <person name="Rosling A."/>
        </authorList>
    </citation>
    <scope>NUCLEOTIDE SEQUENCE</scope>
    <source>
        <strain evidence="19">BR232B</strain>
    </source>
</reference>
<evidence type="ECO:0000256" key="15">
    <source>
        <dbReference type="ARBA" id="ARBA00023136"/>
    </source>
</evidence>
<evidence type="ECO:0000256" key="7">
    <source>
        <dbReference type="ARBA" id="ARBA00018337"/>
    </source>
</evidence>
<keyword evidence="17" id="KW-1208">Phospholipid metabolism</keyword>
<organism evidence="19 20">
    <name type="scientific">Paraglomus brasilianum</name>
    <dbReference type="NCBI Taxonomy" id="144538"/>
    <lineage>
        <taxon>Eukaryota</taxon>
        <taxon>Fungi</taxon>
        <taxon>Fungi incertae sedis</taxon>
        <taxon>Mucoromycota</taxon>
        <taxon>Glomeromycotina</taxon>
        <taxon>Glomeromycetes</taxon>
        <taxon>Paraglomerales</taxon>
        <taxon>Paraglomeraceae</taxon>
        <taxon>Paraglomus</taxon>
    </lineage>
</organism>
<dbReference type="EC" id="2.7.7.41" evidence="6"/>
<dbReference type="GO" id="GO:0032049">
    <property type="term" value="P:cardiolipin biosynthetic process"/>
    <property type="evidence" value="ECO:0007669"/>
    <property type="project" value="InterPro"/>
</dbReference>
<keyword evidence="14" id="KW-0496">Mitochondrion</keyword>
<keyword evidence="13" id="KW-0443">Lipid metabolism</keyword>
<sequence>DYGQIAQRPLRLPPSFGKNQHIPIDGDVKEQLKKVLLHFDAPIQYALAYGSGVFPQKGYDSKSKPMIDFIFGVNYTQHWHSLNRNQHRDHYSLVGSLGSRALASIQENFGAGIYFNPFIEIDGMTIKYGVVSIDTICKDLLDWETLYVAGRMHKPVKILRDDARVRLANQVNLANALRTALLLLPKEFSEKQLYLAISGDFRSVVGENPKKLENIVSDQMHHFRLLYGGLIDGMPNVGFVRYHKLQQDDSIRARSQLIQNLPRALRAKLKEEHRMALVKKGQALPSDNSELYRSIAAAPEYRQYIVTALKETVRRPAITQSVKGILTAGLSKSIRYTSRKLGKWIKAK</sequence>
<evidence type="ECO:0000256" key="11">
    <source>
        <dbReference type="ARBA" id="ARBA00022792"/>
    </source>
</evidence>
<proteinExistence type="inferred from homology"/>
<feature type="non-terminal residue" evidence="19">
    <location>
        <position position="348"/>
    </location>
</feature>
<evidence type="ECO:0000256" key="12">
    <source>
        <dbReference type="ARBA" id="ARBA00022842"/>
    </source>
</evidence>
<comment type="subcellular location">
    <subcellularLocation>
        <location evidence="2">Mitochondrion inner membrane</location>
        <topology evidence="2">Peripheral membrane protein</topology>
        <orientation evidence="2">Matrix side</orientation>
    </subcellularLocation>
</comment>
<evidence type="ECO:0000256" key="17">
    <source>
        <dbReference type="ARBA" id="ARBA00023264"/>
    </source>
</evidence>
<dbReference type="Proteomes" id="UP000789739">
    <property type="component" value="Unassembled WGS sequence"/>
</dbReference>